<sequence length="627" mass="71518">MPSLWAKGDSQVGLHVGNLYETAYPRNYLPHMRDSWKPLMTRDEIDLVASNIFEHPYLDLDAIFQDFRLSGHIATKHTLPITALLQECQDDIKLLDVKIRDTISAIAKLSRYLAQTSARLVQKVSQVRLCRYLLSSPKHLPQDVLEEIFLASLATNDDPSPHPNCPPLQLAAICHRWRTITLSMPTLWNGLYLSSGTPSEIELAKLWASRSYLPTLTLEFDTGGLRVGVESSSMLDQLFDTLRGPSRSPRRIDLVGWKGHFRDVLTRFLLKRDHLVLDEFVHRDSSRTLWALPSLPRAPSLRRVYTHLPPPIWRHSPPPSQLTVLWLTSKIHCDTLVIFLVKCPNLESLYVEISESGLQFSPKPVVSRDITIRQLKYFGLWNGYGSKLPEDLLHRLTFPSLRVVEYCGLKRRTQDSTLWLGFSHALDPVQRLTLQFHDAIPSMDTITHLLERAPSITELSISTTDQFMPDIITCLTSLASGSINQTVVLPSLRAIYLHIAFSSLTQWLFFQSQLTEFGTSWTTPQSSGPQRIHPLAELVIQHRYDGFVHVEERNEAWQASEVKQMLHAACPDLRIRIVCIENISWLGNVPASFEMFPLPFNGRHFHGTMEDDDSWIDQVGPHQRVMS</sequence>
<proteinExistence type="predicted"/>
<reference evidence="1 2" key="1">
    <citation type="journal article" date="2019" name="Nat. Ecol. Evol.">
        <title>Megaphylogeny resolves global patterns of mushroom evolution.</title>
        <authorList>
            <person name="Varga T."/>
            <person name="Krizsan K."/>
            <person name="Foldi C."/>
            <person name="Dima B."/>
            <person name="Sanchez-Garcia M."/>
            <person name="Sanchez-Ramirez S."/>
            <person name="Szollosi G.J."/>
            <person name="Szarkandi J.G."/>
            <person name="Papp V."/>
            <person name="Albert L."/>
            <person name="Andreopoulos W."/>
            <person name="Angelini C."/>
            <person name="Antonin V."/>
            <person name="Barry K.W."/>
            <person name="Bougher N.L."/>
            <person name="Buchanan P."/>
            <person name="Buyck B."/>
            <person name="Bense V."/>
            <person name="Catcheside P."/>
            <person name="Chovatia M."/>
            <person name="Cooper J."/>
            <person name="Damon W."/>
            <person name="Desjardin D."/>
            <person name="Finy P."/>
            <person name="Geml J."/>
            <person name="Haridas S."/>
            <person name="Hughes K."/>
            <person name="Justo A."/>
            <person name="Karasinski D."/>
            <person name="Kautmanova I."/>
            <person name="Kiss B."/>
            <person name="Kocsube S."/>
            <person name="Kotiranta H."/>
            <person name="LaButti K.M."/>
            <person name="Lechner B.E."/>
            <person name="Liimatainen K."/>
            <person name="Lipzen A."/>
            <person name="Lukacs Z."/>
            <person name="Mihaltcheva S."/>
            <person name="Morgado L.N."/>
            <person name="Niskanen T."/>
            <person name="Noordeloos M.E."/>
            <person name="Ohm R.A."/>
            <person name="Ortiz-Santana B."/>
            <person name="Ovrebo C."/>
            <person name="Racz N."/>
            <person name="Riley R."/>
            <person name="Savchenko A."/>
            <person name="Shiryaev A."/>
            <person name="Soop K."/>
            <person name="Spirin V."/>
            <person name="Szebenyi C."/>
            <person name="Tomsovsky M."/>
            <person name="Tulloss R.E."/>
            <person name="Uehling J."/>
            <person name="Grigoriev I.V."/>
            <person name="Vagvolgyi C."/>
            <person name="Papp T."/>
            <person name="Martin F.M."/>
            <person name="Miettinen O."/>
            <person name="Hibbett D.S."/>
            <person name="Nagy L.G."/>
        </authorList>
    </citation>
    <scope>NUCLEOTIDE SEQUENCE [LARGE SCALE GENOMIC DNA]</scope>
    <source>
        <strain evidence="1 2">NL-1719</strain>
    </source>
</reference>
<accession>A0ACD3AFH2</accession>
<gene>
    <name evidence="1" type="ORF">BDN72DRAFT_963197</name>
</gene>
<keyword evidence="2" id="KW-1185">Reference proteome</keyword>
<dbReference type="Proteomes" id="UP000308600">
    <property type="component" value="Unassembled WGS sequence"/>
</dbReference>
<evidence type="ECO:0000313" key="1">
    <source>
        <dbReference type="EMBL" id="TFK64480.1"/>
    </source>
</evidence>
<evidence type="ECO:0000313" key="2">
    <source>
        <dbReference type="Proteomes" id="UP000308600"/>
    </source>
</evidence>
<organism evidence="1 2">
    <name type="scientific">Pluteus cervinus</name>
    <dbReference type="NCBI Taxonomy" id="181527"/>
    <lineage>
        <taxon>Eukaryota</taxon>
        <taxon>Fungi</taxon>
        <taxon>Dikarya</taxon>
        <taxon>Basidiomycota</taxon>
        <taxon>Agaricomycotina</taxon>
        <taxon>Agaricomycetes</taxon>
        <taxon>Agaricomycetidae</taxon>
        <taxon>Agaricales</taxon>
        <taxon>Pluteineae</taxon>
        <taxon>Pluteaceae</taxon>
        <taxon>Pluteus</taxon>
    </lineage>
</organism>
<protein>
    <submittedName>
        <fullName evidence="1">Uncharacterized protein</fullName>
    </submittedName>
</protein>
<dbReference type="EMBL" id="ML208473">
    <property type="protein sequence ID" value="TFK64480.1"/>
    <property type="molecule type" value="Genomic_DNA"/>
</dbReference>
<name>A0ACD3AFH2_9AGAR</name>